<evidence type="ECO:0000313" key="2">
    <source>
        <dbReference type="EMBL" id="KAK4779142.1"/>
    </source>
</evidence>
<dbReference type="AlphaFoldDB" id="A0AAN7L3Y8"/>
<protein>
    <recommendedName>
        <fullName evidence="1">High-affinity nitrate transporter</fullName>
    </recommendedName>
</protein>
<comment type="caution">
    <text evidence="2">The sequence shown here is derived from an EMBL/GenBank/DDBJ whole genome shotgun (WGS) entry which is preliminary data.</text>
</comment>
<organism evidence="2 3">
    <name type="scientific">Trapa natans</name>
    <name type="common">Water chestnut</name>
    <dbReference type="NCBI Taxonomy" id="22666"/>
    <lineage>
        <taxon>Eukaryota</taxon>
        <taxon>Viridiplantae</taxon>
        <taxon>Streptophyta</taxon>
        <taxon>Embryophyta</taxon>
        <taxon>Tracheophyta</taxon>
        <taxon>Spermatophyta</taxon>
        <taxon>Magnoliopsida</taxon>
        <taxon>eudicotyledons</taxon>
        <taxon>Gunneridae</taxon>
        <taxon>Pentapetalae</taxon>
        <taxon>rosids</taxon>
        <taxon>malvids</taxon>
        <taxon>Myrtales</taxon>
        <taxon>Lythraceae</taxon>
        <taxon>Trapa</taxon>
    </lineage>
</organism>
<name>A0AAN7L3Y8_TRANT</name>
<feature type="chain" id="PRO_5042675053" description="High-affinity nitrate transporter" evidence="1">
    <location>
        <begin position="25"/>
        <end position="201"/>
    </location>
</feature>
<keyword evidence="1" id="KW-1133">Transmembrane helix</keyword>
<proteinExistence type="inferred from homology"/>
<sequence>MAGRRIMLELVSLLVICISQTSHGFTLFSSLNRTLAVDSSATAGQVLKAGEDTITVTWAYKGTDDSSYKTVEIHLCYAPISQKDRGWRRTADNLEKDKTCPLLVVASPYSPSSRNGSFVWLVEEDVPPATYFIRAYALDAGSHRLGYGQTTDDEKATNLFEVVAVTGRHASLAIASACFSAFSVVSFAGLLAAEKIGGKTM</sequence>
<feature type="transmembrane region" description="Helical" evidence="1">
    <location>
        <begin position="172"/>
        <end position="193"/>
    </location>
</feature>
<keyword evidence="3" id="KW-1185">Reference proteome</keyword>
<keyword evidence="1" id="KW-0534">Nitrate assimilation</keyword>
<evidence type="ECO:0000313" key="3">
    <source>
        <dbReference type="Proteomes" id="UP001346149"/>
    </source>
</evidence>
<keyword evidence="1" id="KW-0812">Transmembrane</keyword>
<dbReference type="GO" id="GO:0042128">
    <property type="term" value="P:nitrate assimilation"/>
    <property type="evidence" value="ECO:0007669"/>
    <property type="project" value="UniProtKB-UniRule"/>
</dbReference>
<keyword evidence="1" id="KW-0732">Signal</keyword>
<dbReference type="EMBL" id="JAXQNO010000017">
    <property type="protein sequence ID" value="KAK4779142.1"/>
    <property type="molecule type" value="Genomic_DNA"/>
</dbReference>
<dbReference type="PIRSF" id="PIRSF012939">
    <property type="entry name" value="Transpt_NO3_Nar2"/>
    <property type="match status" value="1"/>
</dbReference>
<dbReference type="PANTHER" id="PTHR34806:SF1">
    <property type="entry name" value="HIGH-AFFINITY NITRATE TRANSPORTER 3.1"/>
    <property type="match status" value="1"/>
</dbReference>
<keyword evidence="1" id="KW-1003">Cell membrane</keyword>
<dbReference type="Proteomes" id="UP001346149">
    <property type="component" value="Unassembled WGS sequence"/>
</dbReference>
<gene>
    <name evidence="2" type="ORF">SAY86_006670</name>
</gene>
<comment type="similarity">
    <text evidence="1">Belongs to the NAR2 family.</text>
</comment>
<feature type="signal peptide" evidence="1">
    <location>
        <begin position="1"/>
        <end position="24"/>
    </location>
</feature>
<keyword evidence="1" id="KW-0472">Membrane</keyword>
<dbReference type="Pfam" id="PF16974">
    <property type="entry name" value="NAR2"/>
    <property type="match status" value="1"/>
</dbReference>
<evidence type="ECO:0000256" key="1">
    <source>
        <dbReference type="PIRNR" id="PIRNR012939"/>
    </source>
</evidence>
<dbReference type="GO" id="GO:0005886">
    <property type="term" value="C:plasma membrane"/>
    <property type="evidence" value="ECO:0007669"/>
    <property type="project" value="UniProtKB-UniRule"/>
</dbReference>
<dbReference type="GO" id="GO:0015112">
    <property type="term" value="F:nitrate transmembrane transporter activity"/>
    <property type="evidence" value="ECO:0007669"/>
    <property type="project" value="TreeGrafter"/>
</dbReference>
<dbReference type="InterPro" id="IPR016605">
    <property type="entry name" value="Transptr_NO3_Nar2"/>
</dbReference>
<dbReference type="GO" id="GO:0010167">
    <property type="term" value="P:response to nitrate"/>
    <property type="evidence" value="ECO:0007669"/>
    <property type="project" value="UniProtKB-UniRule"/>
</dbReference>
<comment type="function">
    <text evidence="1">Involved in nitrate transport.</text>
</comment>
<dbReference type="PANTHER" id="PTHR34806">
    <property type="entry name" value="HIGH-AFFINITY NITRATE TRANSPORTER 3.2"/>
    <property type="match status" value="1"/>
</dbReference>
<reference evidence="2 3" key="1">
    <citation type="journal article" date="2023" name="Hortic Res">
        <title>Pangenome of water caltrop reveals structural variations and asymmetric subgenome divergence after allopolyploidization.</title>
        <authorList>
            <person name="Zhang X."/>
            <person name="Chen Y."/>
            <person name="Wang L."/>
            <person name="Yuan Y."/>
            <person name="Fang M."/>
            <person name="Shi L."/>
            <person name="Lu R."/>
            <person name="Comes H.P."/>
            <person name="Ma Y."/>
            <person name="Chen Y."/>
            <person name="Huang G."/>
            <person name="Zhou Y."/>
            <person name="Zheng Z."/>
            <person name="Qiu Y."/>
        </authorList>
    </citation>
    <scope>NUCLEOTIDE SEQUENCE [LARGE SCALE GENOMIC DNA]</scope>
    <source>
        <strain evidence="2">F231</strain>
    </source>
</reference>
<accession>A0AAN7L3Y8</accession>